<dbReference type="FunFam" id="3.40.50.1400:FF:000002">
    <property type="entry name" value="Ferrochelatase"/>
    <property type="match status" value="1"/>
</dbReference>
<evidence type="ECO:0000256" key="8">
    <source>
        <dbReference type="ARBA" id="ARBA00024536"/>
    </source>
</evidence>
<evidence type="ECO:0000256" key="7">
    <source>
        <dbReference type="ARBA" id="ARBA00023244"/>
    </source>
</evidence>
<comment type="pathway">
    <text evidence="9 10">Porphyrin-containing compound metabolism; protoheme biosynthesis; protoheme from protoporphyrin-IX: step 1/1.</text>
</comment>
<dbReference type="InterPro" id="IPR033659">
    <property type="entry name" value="Ferrochelatase_N"/>
</dbReference>
<evidence type="ECO:0000256" key="9">
    <source>
        <dbReference type="HAMAP-Rule" id="MF_00323"/>
    </source>
</evidence>
<dbReference type="UniPathway" id="UPA00252">
    <property type="reaction ID" value="UER00325"/>
</dbReference>
<dbReference type="EC" id="4.98.1.1" evidence="9 10"/>
<evidence type="ECO:0000256" key="10">
    <source>
        <dbReference type="RuleBase" id="RU000607"/>
    </source>
</evidence>
<keyword evidence="4 9" id="KW-0408">Iron</keyword>
<reference evidence="11" key="1">
    <citation type="journal article" date="2012" name="Vet. Microbiol.">
        <title>Comparative genomic analyses of the Taylorellae.</title>
        <authorList>
            <person name="Hauser H."/>
            <person name="Richter D.C."/>
            <person name="van Tonder A."/>
            <person name="Clark L."/>
            <person name="Preston A."/>
        </authorList>
    </citation>
    <scope>NUCLEOTIDE SEQUENCE</scope>
    <source>
        <strain evidence="11">14/45</strain>
    </source>
</reference>
<dbReference type="InterPro" id="IPR019772">
    <property type="entry name" value="Ferrochelatase_AS"/>
</dbReference>
<feature type="binding site" evidence="9">
    <location>
        <position position="286"/>
    </location>
    <ligand>
        <name>Fe(2+)</name>
        <dbReference type="ChEBI" id="CHEBI:29033"/>
    </ligand>
</feature>
<dbReference type="AlphaFoldDB" id="I7IBW2"/>
<evidence type="ECO:0000256" key="5">
    <source>
        <dbReference type="ARBA" id="ARBA00023133"/>
    </source>
</evidence>
<comment type="similarity">
    <text evidence="1 9 10">Belongs to the ferrochelatase family.</text>
</comment>
<evidence type="ECO:0000256" key="1">
    <source>
        <dbReference type="ARBA" id="ARBA00007718"/>
    </source>
</evidence>
<dbReference type="InterPro" id="IPR001015">
    <property type="entry name" value="Ferrochelatase"/>
</dbReference>
<dbReference type="NCBIfam" id="TIGR00109">
    <property type="entry name" value="hemH"/>
    <property type="match status" value="1"/>
</dbReference>
<dbReference type="InterPro" id="IPR033644">
    <property type="entry name" value="Ferrochelatase_C"/>
</dbReference>
<dbReference type="CDD" id="cd00419">
    <property type="entry name" value="Ferrochelatase_C"/>
    <property type="match status" value="1"/>
</dbReference>
<sequence>MVNMHSSLDSHNNRIGVLLINLGTPEKPTTSAIRAYLKEFLSDRRVIEVNPVIWKVILNAFILPLRAPKLVPKYENIWSEERGAPLLYHTQALAENIKKFLSSNISVGVAMTYGSPSINDEIKKFGNEGIERILFVPLYPQYSGSTTGSVYDAVSRALNKIRNLPEIRFIKSYYEREEYIGTIVKSILRHWDEHGMPDRLLCSFHGLPQTMIDAGDPYYEQCVRTVELIKGALPQGGPQVDLAFQSKFGRAKWIEPATESVIRSYPAQGVKNVHIIAPGFAADCIETIDEIDRELREIFLENGGEKFSYIPCLNGDEFWAQGLANIINDHISNWSQNVKT</sequence>
<comment type="function">
    <text evidence="9 10">Catalyzes the ferrous insertion into protoporphyrin IX.</text>
</comment>
<keyword evidence="2 9" id="KW-0963">Cytoplasm</keyword>
<keyword evidence="3 9" id="KW-0479">Metal-binding</keyword>
<comment type="catalytic activity">
    <reaction evidence="8">
        <text>Fe-coproporphyrin III + 2 H(+) = coproporphyrin III + Fe(2+)</text>
        <dbReference type="Rhea" id="RHEA:49572"/>
        <dbReference type="ChEBI" id="CHEBI:15378"/>
        <dbReference type="ChEBI" id="CHEBI:29033"/>
        <dbReference type="ChEBI" id="CHEBI:68438"/>
        <dbReference type="ChEBI" id="CHEBI:131725"/>
        <dbReference type="EC" id="4.99.1.9"/>
    </reaction>
    <physiologicalReaction direction="right-to-left" evidence="8">
        <dbReference type="Rhea" id="RHEA:49574"/>
    </physiologicalReaction>
</comment>
<dbReference type="Gene3D" id="3.40.50.1400">
    <property type="match status" value="2"/>
</dbReference>
<dbReference type="GO" id="GO:0046872">
    <property type="term" value="F:metal ion binding"/>
    <property type="evidence" value="ECO:0007669"/>
    <property type="project" value="UniProtKB-KW"/>
</dbReference>
<dbReference type="HOGENOM" id="CLU_018884_0_0_4"/>
<dbReference type="CDD" id="cd03411">
    <property type="entry name" value="Ferrochelatase_N"/>
    <property type="match status" value="1"/>
</dbReference>
<evidence type="ECO:0000256" key="3">
    <source>
        <dbReference type="ARBA" id="ARBA00022723"/>
    </source>
</evidence>
<keyword evidence="5 9" id="KW-0350">Heme biosynthesis</keyword>
<dbReference type="GO" id="GO:0004325">
    <property type="term" value="F:ferrochelatase activity"/>
    <property type="evidence" value="ECO:0007669"/>
    <property type="project" value="UniProtKB-UniRule"/>
</dbReference>
<evidence type="ECO:0000256" key="2">
    <source>
        <dbReference type="ARBA" id="ARBA00022490"/>
    </source>
</evidence>
<dbReference type="KEGG" id="tat:KUM_0704"/>
<dbReference type="PROSITE" id="PS00534">
    <property type="entry name" value="FERROCHELATASE"/>
    <property type="match status" value="1"/>
</dbReference>
<keyword evidence="7 9" id="KW-0627">Porphyrin biosynthesis</keyword>
<dbReference type="PANTHER" id="PTHR11108:SF1">
    <property type="entry name" value="FERROCHELATASE, MITOCHONDRIAL"/>
    <property type="match status" value="1"/>
</dbReference>
<dbReference type="PANTHER" id="PTHR11108">
    <property type="entry name" value="FERROCHELATASE"/>
    <property type="match status" value="1"/>
</dbReference>
<feature type="binding site" evidence="9">
    <location>
        <position position="205"/>
    </location>
    <ligand>
        <name>Fe(2+)</name>
        <dbReference type="ChEBI" id="CHEBI:29033"/>
    </ligand>
</feature>
<dbReference type="Pfam" id="PF00762">
    <property type="entry name" value="Ferrochelatase"/>
    <property type="match status" value="1"/>
</dbReference>
<proteinExistence type="inferred from homology"/>
<evidence type="ECO:0000313" key="11">
    <source>
        <dbReference type="EMBL" id="CCG19496.1"/>
    </source>
</evidence>
<dbReference type="EMBL" id="HE681424">
    <property type="protein sequence ID" value="CCG19496.1"/>
    <property type="molecule type" value="Genomic_DNA"/>
</dbReference>
<gene>
    <name evidence="9 11" type="primary">hemH</name>
    <name evidence="11" type="ORF">KUM_0704</name>
</gene>
<dbReference type="HAMAP" id="MF_00323">
    <property type="entry name" value="Ferrochelatase"/>
    <property type="match status" value="1"/>
</dbReference>
<comment type="subcellular location">
    <subcellularLocation>
        <location evidence="9 10">Cytoplasm</location>
    </subcellularLocation>
</comment>
<dbReference type="GO" id="GO:0005737">
    <property type="term" value="C:cytoplasm"/>
    <property type="evidence" value="ECO:0007669"/>
    <property type="project" value="UniProtKB-SubCell"/>
</dbReference>
<dbReference type="SUPFAM" id="SSF53800">
    <property type="entry name" value="Chelatase"/>
    <property type="match status" value="1"/>
</dbReference>
<keyword evidence="6 9" id="KW-0456">Lyase</keyword>
<organism evidence="11">
    <name type="scientific">Taylorella asinigenitalis 14/45</name>
    <dbReference type="NCBI Taxonomy" id="1091495"/>
    <lineage>
        <taxon>Bacteria</taxon>
        <taxon>Pseudomonadati</taxon>
        <taxon>Pseudomonadota</taxon>
        <taxon>Betaproteobacteria</taxon>
        <taxon>Burkholderiales</taxon>
        <taxon>Alcaligenaceae</taxon>
        <taxon>Taylorella</taxon>
    </lineage>
</organism>
<accession>I7IBW2</accession>
<comment type="catalytic activity">
    <reaction evidence="9 10">
        <text>heme b + 2 H(+) = protoporphyrin IX + Fe(2+)</text>
        <dbReference type="Rhea" id="RHEA:22584"/>
        <dbReference type="ChEBI" id="CHEBI:15378"/>
        <dbReference type="ChEBI" id="CHEBI:29033"/>
        <dbReference type="ChEBI" id="CHEBI:57306"/>
        <dbReference type="ChEBI" id="CHEBI:60344"/>
        <dbReference type="EC" id="4.98.1.1"/>
    </reaction>
</comment>
<protein>
    <recommendedName>
        <fullName evidence="9 10">Ferrochelatase</fullName>
        <ecNumber evidence="9 10">4.98.1.1</ecNumber>
    </recommendedName>
    <alternativeName>
        <fullName evidence="9">Heme synthase</fullName>
    </alternativeName>
    <alternativeName>
        <fullName evidence="9">Protoheme ferro-lyase</fullName>
    </alternativeName>
</protein>
<dbReference type="GO" id="GO:0006783">
    <property type="term" value="P:heme biosynthetic process"/>
    <property type="evidence" value="ECO:0007669"/>
    <property type="project" value="UniProtKB-UniRule"/>
</dbReference>
<name>I7IBW2_9BURK</name>
<evidence type="ECO:0000256" key="6">
    <source>
        <dbReference type="ARBA" id="ARBA00023239"/>
    </source>
</evidence>
<evidence type="ECO:0000256" key="4">
    <source>
        <dbReference type="ARBA" id="ARBA00023004"/>
    </source>
</evidence>